<dbReference type="InterPro" id="IPR019288">
    <property type="entry name" value="3'-5'_exonuclease_PolB-like"/>
</dbReference>
<comment type="caution">
    <text evidence="2">The sequence shown here is derived from an EMBL/GenBank/DDBJ whole genome shotgun (WGS) entry which is preliminary data.</text>
</comment>
<evidence type="ECO:0000313" key="2">
    <source>
        <dbReference type="EMBL" id="MWV26946.1"/>
    </source>
</evidence>
<name>A0A844XAG5_9SPHN</name>
<dbReference type="Pfam" id="PF10108">
    <property type="entry name" value="DNA_pol_B_exo2"/>
    <property type="match status" value="1"/>
</dbReference>
<dbReference type="AlphaFoldDB" id="A0A844XAG5"/>
<dbReference type="Proteomes" id="UP000461409">
    <property type="component" value="Unassembled WGS sequence"/>
</dbReference>
<evidence type="ECO:0000259" key="1">
    <source>
        <dbReference type="Pfam" id="PF10108"/>
    </source>
</evidence>
<dbReference type="RefSeq" id="WP_160484565.1">
    <property type="nucleotide sequence ID" value="NZ_WUBR01000001.1"/>
</dbReference>
<feature type="domain" description="Predicted 3'-5' exonuclease PolB-like" evidence="1">
    <location>
        <begin position="78"/>
        <end position="266"/>
    </location>
</feature>
<organism evidence="2 3">
    <name type="scientific">Aurantiacibacter rhizosphaerae</name>
    <dbReference type="NCBI Taxonomy" id="2691582"/>
    <lineage>
        <taxon>Bacteria</taxon>
        <taxon>Pseudomonadati</taxon>
        <taxon>Pseudomonadota</taxon>
        <taxon>Alphaproteobacteria</taxon>
        <taxon>Sphingomonadales</taxon>
        <taxon>Erythrobacteraceae</taxon>
        <taxon>Aurantiacibacter</taxon>
    </lineage>
</organism>
<sequence length="299" mass="33342">MTNNTHNGVTDLVALERSLERQAHAAIAAHARDEITGPRVFLVCDFEYKFRHEAHRGWAYGREPKYDQHGRRKEEKIRWPFHTIAAAAWMVVRFDGQSDLPEIAEPVVMTLADHAEVDILRGLFDALNSIGREARMVTWGGEVRDLAVLRYQACRHSLNLPIHLRDTSPHARERIDLCRSTTVQADPVHLDEYAAGAGIPAKPSPPEDIGKLVEAGDWVAVHDHVLADVLTTTIVALRWLAAMGEIGCDRERAAMAVADAALAASPDSAFVIRDFKPWARDRLRSAALRGNVYRIEEAA</sequence>
<evidence type="ECO:0000313" key="3">
    <source>
        <dbReference type="Proteomes" id="UP000461409"/>
    </source>
</evidence>
<gene>
    <name evidence="2" type="ORF">GRF63_03410</name>
</gene>
<accession>A0A844XAG5</accession>
<reference evidence="2 3" key="2">
    <citation type="submission" date="2020-02" db="EMBL/GenBank/DDBJ databases">
        <title>Erythrobacter dongmakensis sp. nov., isolated from a tidal mudflat.</title>
        <authorList>
            <person name="Kim I.S."/>
        </authorList>
    </citation>
    <scope>NUCLEOTIDE SEQUENCE [LARGE SCALE GENOMIC DNA]</scope>
    <source>
        <strain evidence="2 3">GH3-10</strain>
    </source>
</reference>
<protein>
    <recommendedName>
        <fullName evidence="1">Predicted 3'-5' exonuclease PolB-like domain-containing protein</fullName>
    </recommendedName>
</protein>
<keyword evidence="3" id="KW-1185">Reference proteome</keyword>
<proteinExistence type="predicted"/>
<dbReference type="EMBL" id="WUBR01000001">
    <property type="protein sequence ID" value="MWV26946.1"/>
    <property type="molecule type" value="Genomic_DNA"/>
</dbReference>
<reference evidence="2 3" key="1">
    <citation type="submission" date="2019-12" db="EMBL/GenBank/DDBJ databases">
        <authorList>
            <person name="Lee S.D."/>
        </authorList>
    </citation>
    <scope>NUCLEOTIDE SEQUENCE [LARGE SCALE GENOMIC DNA]</scope>
    <source>
        <strain evidence="2 3">GH3-10</strain>
    </source>
</reference>